<feature type="transmembrane region" description="Helical" evidence="6">
    <location>
        <begin position="37"/>
        <end position="54"/>
    </location>
</feature>
<feature type="transmembrane region" description="Helical" evidence="6">
    <location>
        <begin position="160"/>
        <end position="181"/>
    </location>
</feature>
<reference evidence="9 10" key="1">
    <citation type="submission" date="2018-09" db="EMBL/GenBank/DDBJ databases">
        <title>Micromonospora sp. nov. MS1-9, isolated from a root of Musa sp.</title>
        <authorList>
            <person name="Kuncharoen N."/>
            <person name="Kudo T."/>
            <person name="Ohkuma M."/>
            <person name="Yuki M."/>
            <person name="Tanasupawat S."/>
        </authorList>
    </citation>
    <scope>NUCLEOTIDE SEQUENCE [LARGE SCALE GENOMIC DNA]</scope>
    <source>
        <strain evidence="8 10">MS1-9</strain>
        <strain evidence="7 9">NGC1-4</strain>
    </source>
</reference>
<protein>
    <submittedName>
        <fullName evidence="8">Branched-chain amino acid ABC transporter permease</fullName>
    </submittedName>
</protein>
<feature type="transmembrane region" description="Helical" evidence="6">
    <location>
        <begin position="261"/>
        <end position="280"/>
    </location>
</feature>
<dbReference type="InterPro" id="IPR001851">
    <property type="entry name" value="ABC_transp_permease"/>
</dbReference>
<dbReference type="AlphaFoldDB" id="A0A3A9YBC3"/>
<evidence type="ECO:0000313" key="7">
    <source>
        <dbReference type="EMBL" id="RKN18740.1"/>
    </source>
</evidence>
<dbReference type="RefSeq" id="WP_120677966.1">
    <property type="nucleotide sequence ID" value="NZ_RAZS01000005.1"/>
</dbReference>
<dbReference type="PANTHER" id="PTHR30482">
    <property type="entry name" value="HIGH-AFFINITY BRANCHED-CHAIN AMINO ACID TRANSPORT SYSTEM PERMEASE"/>
    <property type="match status" value="1"/>
</dbReference>
<comment type="caution">
    <text evidence="8">The sequence shown here is derived from an EMBL/GenBank/DDBJ whole genome shotgun (WGS) entry which is preliminary data.</text>
</comment>
<feature type="transmembrane region" description="Helical" evidence="6">
    <location>
        <begin position="127"/>
        <end position="148"/>
    </location>
</feature>
<evidence type="ECO:0000256" key="6">
    <source>
        <dbReference type="SAM" id="Phobius"/>
    </source>
</evidence>
<name>A0A3A9YBC3_9ACTN</name>
<keyword evidence="9" id="KW-1185">Reference proteome</keyword>
<dbReference type="EMBL" id="RAZS01000005">
    <property type="protein sequence ID" value="RKN18740.1"/>
    <property type="molecule type" value="Genomic_DNA"/>
</dbReference>
<dbReference type="PANTHER" id="PTHR30482:SF10">
    <property type="entry name" value="HIGH-AFFINITY BRANCHED-CHAIN AMINO ACID TRANSPORT PROTEIN BRAE"/>
    <property type="match status" value="1"/>
</dbReference>
<dbReference type="Proteomes" id="UP000275865">
    <property type="component" value="Unassembled WGS sequence"/>
</dbReference>
<dbReference type="InterPro" id="IPR043428">
    <property type="entry name" value="LivM-like"/>
</dbReference>
<feature type="transmembrane region" description="Helical" evidence="6">
    <location>
        <begin position="212"/>
        <end position="231"/>
    </location>
</feature>
<keyword evidence="2" id="KW-1003">Cell membrane</keyword>
<evidence type="ECO:0000313" key="8">
    <source>
        <dbReference type="EMBL" id="RKN34549.1"/>
    </source>
</evidence>
<evidence type="ECO:0000256" key="1">
    <source>
        <dbReference type="ARBA" id="ARBA00004651"/>
    </source>
</evidence>
<keyword evidence="3 6" id="KW-0812">Transmembrane</keyword>
<proteinExistence type="predicted"/>
<dbReference type="Pfam" id="PF02653">
    <property type="entry name" value="BPD_transp_2"/>
    <property type="match status" value="1"/>
</dbReference>
<evidence type="ECO:0000313" key="10">
    <source>
        <dbReference type="Proteomes" id="UP000275865"/>
    </source>
</evidence>
<organism evidence="8 10">
    <name type="scientific">Micromonospora musae</name>
    <dbReference type="NCBI Taxonomy" id="1894970"/>
    <lineage>
        <taxon>Bacteria</taxon>
        <taxon>Bacillati</taxon>
        <taxon>Actinomycetota</taxon>
        <taxon>Actinomycetes</taxon>
        <taxon>Micromonosporales</taxon>
        <taxon>Micromonosporaceae</taxon>
        <taxon>Micromonospora</taxon>
    </lineage>
</organism>
<feature type="transmembrane region" description="Helical" evidence="6">
    <location>
        <begin position="337"/>
        <end position="355"/>
    </location>
</feature>
<evidence type="ECO:0000256" key="5">
    <source>
        <dbReference type="ARBA" id="ARBA00023136"/>
    </source>
</evidence>
<evidence type="ECO:0000256" key="4">
    <source>
        <dbReference type="ARBA" id="ARBA00022989"/>
    </source>
</evidence>
<dbReference type="GO" id="GO:0005886">
    <property type="term" value="C:plasma membrane"/>
    <property type="evidence" value="ECO:0007669"/>
    <property type="project" value="UniProtKB-SubCell"/>
</dbReference>
<evidence type="ECO:0000313" key="9">
    <source>
        <dbReference type="Proteomes" id="UP000271548"/>
    </source>
</evidence>
<evidence type="ECO:0000256" key="2">
    <source>
        <dbReference type="ARBA" id="ARBA00022475"/>
    </source>
</evidence>
<feature type="transmembrane region" description="Helical" evidence="6">
    <location>
        <begin position="74"/>
        <end position="96"/>
    </location>
</feature>
<dbReference type="Proteomes" id="UP000271548">
    <property type="component" value="Unassembled WGS sequence"/>
</dbReference>
<dbReference type="OrthoDB" id="9814461at2"/>
<keyword evidence="5 6" id="KW-0472">Membrane</keyword>
<feature type="transmembrane region" description="Helical" evidence="6">
    <location>
        <begin position="292"/>
        <end position="325"/>
    </location>
</feature>
<comment type="subcellular location">
    <subcellularLocation>
        <location evidence="1">Cell membrane</location>
        <topology evidence="1">Multi-pass membrane protein</topology>
    </subcellularLocation>
</comment>
<dbReference type="GO" id="GO:0015658">
    <property type="term" value="F:branched-chain amino acid transmembrane transporter activity"/>
    <property type="evidence" value="ECO:0007669"/>
    <property type="project" value="InterPro"/>
</dbReference>
<sequence length="381" mass="42111">MTTTVNPPSPEQREGLRDRLRHGREAVAQRWHHAPRWVRWVLLAAVIVFFYALPNKEFYQYLGPIPTPGANFTQVLFTVSIYVLMAVGLNIVVGFAGLLDLGYFGFFAVGAYTVAVLTSPSSDIKTLWPWLLVVPIAIALTMVSGVMLGTPTLRLRGDYLALVTLGFAEMIRIAAVSSPFLKGQRGFNQIPHPPGQYTDGKPIFGVLDARPYYWLVLTLIIVVVIGVRNLTHSRVGRAWISIREDEDAAQLMGVPTFKFKLWAFAAGAAIAGLAGALFAGKQNFVNSQNFELLNSIIILAAVIFGGSGNIVGAIVGGGLVAYMIERFRGIELFGVELYEYRFLFFGLVLVVMMIFRPQGLIPNRRRAAEFKDRRKEVTVGE</sequence>
<evidence type="ECO:0000256" key="3">
    <source>
        <dbReference type="ARBA" id="ARBA00022692"/>
    </source>
</evidence>
<dbReference type="CDD" id="cd06581">
    <property type="entry name" value="TM_PBP1_LivM_like"/>
    <property type="match status" value="1"/>
</dbReference>
<feature type="transmembrane region" description="Helical" evidence="6">
    <location>
        <begin position="103"/>
        <end position="121"/>
    </location>
</feature>
<dbReference type="EMBL" id="RAZT01000003">
    <property type="protein sequence ID" value="RKN34549.1"/>
    <property type="molecule type" value="Genomic_DNA"/>
</dbReference>
<gene>
    <name evidence="8" type="ORF">D7044_06875</name>
    <name evidence="7" type="ORF">D7147_14995</name>
</gene>
<accession>A0A3A9YBC3</accession>
<keyword evidence="4 6" id="KW-1133">Transmembrane helix</keyword>